<accession>A0A8K0KE52</accession>
<dbReference type="AlphaFoldDB" id="A0A8K0KE52"/>
<gene>
    <name evidence="5" type="primary">UGT</name>
    <name evidence="5" type="ORF">J437_LFUL019819</name>
</gene>
<organism evidence="5 6">
    <name type="scientific">Ladona fulva</name>
    <name type="common">Scarce chaser dragonfly</name>
    <name type="synonym">Libellula fulva</name>
    <dbReference type="NCBI Taxonomy" id="123851"/>
    <lineage>
        <taxon>Eukaryota</taxon>
        <taxon>Metazoa</taxon>
        <taxon>Ecdysozoa</taxon>
        <taxon>Arthropoda</taxon>
        <taxon>Hexapoda</taxon>
        <taxon>Insecta</taxon>
        <taxon>Pterygota</taxon>
        <taxon>Palaeoptera</taxon>
        <taxon>Odonata</taxon>
        <taxon>Epiprocta</taxon>
        <taxon>Anisoptera</taxon>
        <taxon>Libelluloidea</taxon>
        <taxon>Libellulidae</taxon>
        <taxon>Ladona</taxon>
    </lineage>
</organism>
<evidence type="ECO:0000313" key="5">
    <source>
        <dbReference type="EMBL" id="KAG8233491.1"/>
    </source>
</evidence>
<dbReference type="Proteomes" id="UP000792457">
    <property type="component" value="Unassembled WGS sequence"/>
</dbReference>
<dbReference type="InterPro" id="IPR050271">
    <property type="entry name" value="UDP-glycosyltransferase"/>
</dbReference>
<dbReference type="PANTHER" id="PTHR48043">
    <property type="entry name" value="EG:EG0003.4 PROTEIN-RELATED"/>
    <property type="match status" value="1"/>
</dbReference>
<keyword evidence="3" id="KW-0808">Transferase</keyword>
<evidence type="ECO:0000313" key="6">
    <source>
        <dbReference type="Proteomes" id="UP000792457"/>
    </source>
</evidence>
<dbReference type="PANTHER" id="PTHR48043:SF159">
    <property type="entry name" value="EG:EG0003.4 PROTEIN-RELATED"/>
    <property type="match status" value="1"/>
</dbReference>
<sequence length="538" mass="60941">MKTFSWNSNLVKFPILFIFPIYFLLTCSPTGDAAQILVLIPSPAPSHCAMFQAVLKELAKRGHSIEVASPIRTPDPIPKGYTDVILPAPYEKLQSLIGLNVAANNTPFGEHLNLWSLADPLCEAQLSSPELQKYISQGKQGTKKYDLVIVEMFFFDCLIGFAHHFNAPLIGMVSQFALPWGYDSVGSPIPYSTVPNTFLHYGPHMTFMERVHNFLFTTGASLYRRFISLPKQTEVARRYFGIDMPPIWEIEENMSLVMMNGHPAVTPIHPTVPNLVDVAGMHILVDPPKLPQDLLKILQMNKKVILLSLGSVINSKTIEKERLMVILNALKEMPYPVIWRWDGEVSELPMALPAEVHVFKWLPQQSLLAHPNLVCFVSHGGLLSLQEATYHGVPIVGFPFFGDQFLNLNYASERGMAIALDFYSFTKDDLLDAVDQILRVPSYKNNAKRLSEVFRDQPQTPTERGAYWIEYVIRHKGAPHLRSGGKDLNWFQYHLLDVYAFLLLLLVALFTLFLTVFYFSILLITYLLYGKSKKPKKD</sequence>
<feature type="transmembrane region" description="Helical" evidence="4">
    <location>
        <begin position="498"/>
        <end position="529"/>
    </location>
</feature>
<dbReference type="GO" id="GO:0008194">
    <property type="term" value="F:UDP-glycosyltransferase activity"/>
    <property type="evidence" value="ECO:0007669"/>
    <property type="project" value="InterPro"/>
</dbReference>
<dbReference type="CDD" id="cd03784">
    <property type="entry name" value="GT1_Gtf-like"/>
    <property type="match status" value="1"/>
</dbReference>
<proteinExistence type="inferred from homology"/>
<evidence type="ECO:0000256" key="1">
    <source>
        <dbReference type="ARBA" id="ARBA00009995"/>
    </source>
</evidence>
<keyword evidence="2" id="KW-0328">Glycosyltransferase</keyword>
<keyword evidence="4" id="KW-0472">Membrane</keyword>
<evidence type="ECO:0000256" key="4">
    <source>
        <dbReference type="SAM" id="Phobius"/>
    </source>
</evidence>
<dbReference type="Pfam" id="PF00201">
    <property type="entry name" value="UDPGT"/>
    <property type="match status" value="1"/>
</dbReference>
<evidence type="ECO:0000256" key="3">
    <source>
        <dbReference type="ARBA" id="ARBA00022679"/>
    </source>
</evidence>
<keyword evidence="4" id="KW-0812">Transmembrane</keyword>
<dbReference type="FunFam" id="3.40.50.2000:FF:000021">
    <property type="entry name" value="UDP-glucuronosyltransferase"/>
    <property type="match status" value="1"/>
</dbReference>
<dbReference type="InterPro" id="IPR002213">
    <property type="entry name" value="UDP_glucos_trans"/>
</dbReference>
<dbReference type="SUPFAM" id="SSF53756">
    <property type="entry name" value="UDP-Glycosyltransferase/glycogen phosphorylase"/>
    <property type="match status" value="1"/>
</dbReference>
<dbReference type="EMBL" id="KZ308721">
    <property type="protein sequence ID" value="KAG8233491.1"/>
    <property type="molecule type" value="Genomic_DNA"/>
</dbReference>
<name>A0A8K0KE52_LADFU</name>
<keyword evidence="6" id="KW-1185">Reference proteome</keyword>
<comment type="similarity">
    <text evidence="1">Belongs to the UDP-glycosyltransferase family.</text>
</comment>
<keyword evidence="4" id="KW-1133">Transmembrane helix</keyword>
<evidence type="ECO:0000256" key="2">
    <source>
        <dbReference type="ARBA" id="ARBA00022676"/>
    </source>
</evidence>
<reference evidence="5" key="1">
    <citation type="submission" date="2013-04" db="EMBL/GenBank/DDBJ databases">
        <authorList>
            <person name="Qu J."/>
            <person name="Murali S.C."/>
            <person name="Bandaranaike D."/>
            <person name="Bellair M."/>
            <person name="Blankenburg K."/>
            <person name="Chao H."/>
            <person name="Dinh H."/>
            <person name="Doddapaneni H."/>
            <person name="Downs B."/>
            <person name="Dugan-Rocha S."/>
            <person name="Elkadiri S."/>
            <person name="Gnanaolivu R.D."/>
            <person name="Hernandez B."/>
            <person name="Javaid M."/>
            <person name="Jayaseelan J.C."/>
            <person name="Lee S."/>
            <person name="Li M."/>
            <person name="Ming W."/>
            <person name="Munidasa M."/>
            <person name="Muniz J."/>
            <person name="Nguyen L."/>
            <person name="Ongeri F."/>
            <person name="Osuji N."/>
            <person name="Pu L.-L."/>
            <person name="Puazo M."/>
            <person name="Qu C."/>
            <person name="Quiroz J."/>
            <person name="Raj R."/>
            <person name="Weissenberger G."/>
            <person name="Xin Y."/>
            <person name="Zou X."/>
            <person name="Han Y."/>
            <person name="Richards S."/>
            <person name="Worley K."/>
            <person name="Muzny D."/>
            <person name="Gibbs R."/>
        </authorList>
    </citation>
    <scope>NUCLEOTIDE SEQUENCE</scope>
    <source>
        <strain evidence="5">Sampled in the wild</strain>
    </source>
</reference>
<reference evidence="5" key="2">
    <citation type="submission" date="2017-10" db="EMBL/GenBank/DDBJ databases">
        <title>Ladona fulva Genome sequencing and assembly.</title>
        <authorList>
            <person name="Murali S."/>
            <person name="Richards S."/>
            <person name="Bandaranaike D."/>
            <person name="Bellair M."/>
            <person name="Blankenburg K."/>
            <person name="Chao H."/>
            <person name="Dinh H."/>
            <person name="Doddapaneni H."/>
            <person name="Dugan-Rocha S."/>
            <person name="Elkadiri S."/>
            <person name="Gnanaolivu R."/>
            <person name="Hernandez B."/>
            <person name="Skinner E."/>
            <person name="Javaid M."/>
            <person name="Lee S."/>
            <person name="Li M."/>
            <person name="Ming W."/>
            <person name="Munidasa M."/>
            <person name="Muniz J."/>
            <person name="Nguyen L."/>
            <person name="Hughes D."/>
            <person name="Osuji N."/>
            <person name="Pu L.-L."/>
            <person name="Puazo M."/>
            <person name="Qu C."/>
            <person name="Quiroz J."/>
            <person name="Raj R."/>
            <person name="Weissenberger G."/>
            <person name="Xin Y."/>
            <person name="Zou X."/>
            <person name="Han Y."/>
            <person name="Worley K."/>
            <person name="Muzny D."/>
            <person name="Gibbs R."/>
        </authorList>
    </citation>
    <scope>NUCLEOTIDE SEQUENCE</scope>
    <source>
        <strain evidence="5">Sampled in the wild</strain>
    </source>
</reference>
<dbReference type="Gene3D" id="3.40.50.2000">
    <property type="entry name" value="Glycogen Phosphorylase B"/>
    <property type="match status" value="2"/>
</dbReference>
<protein>
    <submittedName>
        <fullName evidence="5">UDP-glycosyltransferase</fullName>
    </submittedName>
</protein>
<dbReference type="OrthoDB" id="5835829at2759"/>
<comment type="caution">
    <text evidence="5">The sequence shown here is derived from an EMBL/GenBank/DDBJ whole genome shotgun (WGS) entry which is preliminary data.</text>
</comment>